<protein>
    <submittedName>
        <fullName evidence="4">Pentatricopeptide repeat-containing protein, mitochondrial</fullName>
    </submittedName>
</protein>
<evidence type="ECO:0000256" key="1">
    <source>
        <dbReference type="ARBA" id="ARBA00007626"/>
    </source>
</evidence>
<reference evidence="4 5" key="1">
    <citation type="journal article" date="2018" name="PLoS Genet.">
        <title>Population sequencing reveals clonal diversity and ancestral inbreeding in the grapevine cultivar Chardonnay.</title>
        <authorList>
            <person name="Roach M.J."/>
            <person name="Johnson D.L."/>
            <person name="Bohlmann J."/>
            <person name="van Vuuren H.J."/>
            <person name="Jones S.J."/>
            <person name="Pretorius I.S."/>
            <person name="Schmidt S.A."/>
            <person name="Borneman A.R."/>
        </authorList>
    </citation>
    <scope>NUCLEOTIDE SEQUENCE [LARGE SCALE GENOMIC DNA]</scope>
    <source>
        <strain evidence="5">cv. Chardonnay</strain>
        <tissue evidence="4">Leaf</tissue>
    </source>
</reference>
<dbReference type="EMBL" id="QGNW01001297">
    <property type="protein sequence ID" value="RVW46794.1"/>
    <property type="molecule type" value="Genomic_DNA"/>
</dbReference>
<dbReference type="GO" id="GO:0003729">
    <property type="term" value="F:mRNA binding"/>
    <property type="evidence" value="ECO:0007669"/>
    <property type="project" value="UniProtKB-ARBA"/>
</dbReference>
<dbReference type="Pfam" id="PF13041">
    <property type="entry name" value="PPR_2"/>
    <property type="match status" value="1"/>
</dbReference>
<feature type="repeat" description="PPR" evidence="3">
    <location>
        <begin position="138"/>
        <end position="172"/>
    </location>
</feature>
<dbReference type="AlphaFoldDB" id="A0A438EGF2"/>
<dbReference type="Pfam" id="PF01535">
    <property type="entry name" value="PPR"/>
    <property type="match status" value="2"/>
</dbReference>
<dbReference type="FunFam" id="1.25.40.10:FF:001778">
    <property type="entry name" value="Pentatricopeptide repeat-containing protein, mitochondrial"/>
    <property type="match status" value="1"/>
</dbReference>
<feature type="repeat" description="PPR" evidence="3">
    <location>
        <begin position="314"/>
        <end position="348"/>
    </location>
</feature>
<dbReference type="Proteomes" id="UP000288805">
    <property type="component" value="Unassembled WGS sequence"/>
</dbReference>
<dbReference type="Gene3D" id="1.25.40.10">
    <property type="entry name" value="Tetratricopeptide repeat domain"/>
    <property type="match status" value="2"/>
</dbReference>
<sequence length="468" mass="53364">MQIIRRFAVDTSSISRVFRVLPYSTETLTSNAPKESLQSRISPAIDLRVSIVPALEQWRKEGRSIKQQDLHRLIRKLRTFKRYNHALEIYEWIRDKFYFDISPGDVAIQLDLISKVHGLEQAENGGHYAGDEGHGFVKTLSYNVMLGLYSRLGKHEKLDNLMQEMEENGIGLDSFTYCIRLNAYCATSDMEGMEKLLMKLETDPAVNSDWNAYIVAANGYLKADLKEKAVEMLKKSEQFISGRSRRFGYEILLTLYATMGNKTEVYRIWNLYKTIGKFFNTGYVAMVSSLLKLDDMDGAEKTFEEWLSGNKFFDFRVPNLLIRAYCKKGLLEKAEQLVSRAIEQGEEPIAVTWDALAAGYHENNQMEKAVDTLKKALLATSQGWKPNPVTLSACLEYLKGKGDVEEAENLIRLLREQSLVSAYDSDRLVNYIRSEEPGSSTIAQMLWDHEDLDAETDGVVDLKQESIS</sequence>
<keyword evidence="2" id="KW-0677">Repeat</keyword>
<dbReference type="NCBIfam" id="TIGR00756">
    <property type="entry name" value="PPR"/>
    <property type="match status" value="2"/>
</dbReference>
<evidence type="ECO:0000256" key="2">
    <source>
        <dbReference type="ARBA" id="ARBA00022737"/>
    </source>
</evidence>
<evidence type="ECO:0000313" key="5">
    <source>
        <dbReference type="Proteomes" id="UP000288805"/>
    </source>
</evidence>
<dbReference type="SUPFAM" id="SSF48452">
    <property type="entry name" value="TPR-like"/>
    <property type="match status" value="1"/>
</dbReference>
<dbReference type="PANTHER" id="PTHR45717">
    <property type="entry name" value="OS12G0527900 PROTEIN"/>
    <property type="match status" value="1"/>
</dbReference>
<name>A0A438EGF2_VITVI</name>
<comment type="caution">
    <text evidence="4">The sequence shown here is derived from an EMBL/GenBank/DDBJ whole genome shotgun (WGS) entry which is preliminary data.</text>
</comment>
<organism evidence="4 5">
    <name type="scientific">Vitis vinifera</name>
    <name type="common">Grape</name>
    <dbReference type="NCBI Taxonomy" id="29760"/>
    <lineage>
        <taxon>Eukaryota</taxon>
        <taxon>Viridiplantae</taxon>
        <taxon>Streptophyta</taxon>
        <taxon>Embryophyta</taxon>
        <taxon>Tracheophyta</taxon>
        <taxon>Spermatophyta</taxon>
        <taxon>Magnoliopsida</taxon>
        <taxon>eudicotyledons</taxon>
        <taxon>Gunneridae</taxon>
        <taxon>Pentapetalae</taxon>
        <taxon>rosids</taxon>
        <taxon>Vitales</taxon>
        <taxon>Vitaceae</taxon>
        <taxon>Viteae</taxon>
        <taxon>Vitis</taxon>
    </lineage>
</organism>
<gene>
    <name evidence="4" type="primary">VvCHDh000507_2</name>
    <name evidence="4" type="ORF">CK203_075628</name>
</gene>
<comment type="similarity">
    <text evidence="1">Belongs to the PPR family. P subfamily.</text>
</comment>
<evidence type="ECO:0000256" key="3">
    <source>
        <dbReference type="PROSITE-ProRule" id="PRU00708"/>
    </source>
</evidence>
<evidence type="ECO:0000313" key="4">
    <source>
        <dbReference type="EMBL" id="RVW46794.1"/>
    </source>
</evidence>
<proteinExistence type="inferred from homology"/>
<dbReference type="PROSITE" id="PS51375">
    <property type="entry name" value="PPR"/>
    <property type="match status" value="2"/>
</dbReference>
<dbReference type="InterPro" id="IPR002885">
    <property type="entry name" value="PPR_rpt"/>
</dbReference>
<accession>A0A438EGF2</accession>
<dbReference type="InterPro" id="IPR011990">
    <property type="entry name" value="TPR-like_helical_dom_sf"/>
</dbReference>
<dbReference type="PANTHER" id="PTHR45717:SF10">
    <property type="entry name" value="OS10G0501000 PROTEIN"/>
    <property type="match status" value="1"/>
</dbReference>